<feature type="coiled-coil region" evidence="1">
    <location>
        <begin position="212"/>
        <end position="239"/>
    </location>
</feature>
<name>A0AAD1SB68_PELCU</name>
<evidence type="ECO:0000313" key="2">
    <source>
        <dbReference type="EMBL" id="CAH2296626.1"/>
    </source>
</evidence>
<feature type="coiled-coil region" evidence="1">
    <location>
        <begin position="287"/>
        <end position="335"/>
    </location>
</feature>
<gene>
    <name evidence="2" type="ORF">PECUL_23A027414</name>
</gene>
<evidence type="ECO:0000256" key="1">
    <source>
        <dbReference type="SAM" id="Coils"/>
    </source>
</evidence>
<dbReference type="InterPro" id="IPR051375">
    <property type="entry name" value="Tuftelin_GRINL1A/MYZAP/CCD68"/>
</dbReference>
<evidence type="ECO:0008006" key="4">
    <source>
        <dbReference type="Google" id="ProtNLM"/>
    </source>
</evidence>
<keyword evidence="1" id="KW-0175">Coiled coil</keyword>
<dbReference type="Proteomes" id="UP001295444">
    <property type="component" value="Chromosome 05"/>
</dbReference>
<accession>A0AAD1SB68</accession>
<dbReference type="PANTHER" id="PTHR23171">
    <property type="entry name" value="GDOWN1"/>
    <property type="match status" value="1"/>
</dbReference>
<dbReference type="EMBL" id="OW240916">
    <property type="protein sequence ID" value="CAH2296626.1"/>
    <property type="molecule type" value="Genomic_DNA"/>
</dbReference>
<proteinExistence type="predicted"/>
<reference evidence="2" key="1">
    <citation type="submission" date="2022-03" db="EMBL/GenBank/DDBJ databases">
        <authorList>
            <person name="Alioto T."/>
            <person name="Alioto T."/>
            <person name="Gomez Garrido J."/>
        </authorList>
    </citation>
    <scope>NUCLEOTIDE SEQUENCE</scope>
</reference>
<protein>
    <recommendedName>
        <fullName evidence="4">Coiled-coil domain-containing protein 68</fullName>
    </recommendedName>
</protein>
<dbReference type="PANTHER" id="PTHR23171:SF3">
    <property type="entry name" value="COILED-COIL DOMAIN-CONTAINING PROTEIN 68"/>
    <property type="match status" value="1"/>
</dbReference>
<evidence type="ECO:0000313" key="3">
    <source>
        <dbReference type="Proteomes" id="UP001295444"/>
    </source>
</evidence>
<organism evidence="2 3">
    <name type="scientific">Pelobates cultripes</name>
    <name type="common">Western spadefoot toad</name>
    <dbReference type="NCBI Taxonomy" id="61616"/>
    <lineage>
        <taxon>Eukaryota</taxon>
        <taxon>Metazoa</taxon>
        <taxon>Chordata</taxon>
        <taxon>Craniata</taxon>
        <taxon>Vertebrata</taxon>
        <taxon>Euteleostomi</taxon>
        <taxon>Amphibia</taxon>
        <taxon>Batrachia</taxon>
        <taxon>Anura</taxon>
        <taxon>Pelobatoidea</taxon>
        <taxon>Pelobatidae</taxon>
        <taxon>Pelobates</taxon>
    </lineage>
</organism>
<dbReference type="AlphaFoldDB" id="A0AAD1SB68"/>
<keyword evidence="3" id="KW-1185">Reference proteome</keyword>
<dbReference type="GO" id="GO:0035556">
    <property type="term" value="P:intracellular signal transduction"/>
    <property type="evidence" value="ECO:0007669"/>
    <property type="project" value="TreeGrafter"/>
</dbReference>
<sequence>MGDEMVIQDNLKQNEENMLYLYGSTVGHITEETEYIRRIRSTLEKIQNQLYKDDINGKNIISKNEQHNSVEESSFGSRYKQILEKLKDQDLSLVEAYKENEDLQIKLEATREAGSGAIRDATRKLYENYSKKSEDLRSNHKAEQQVLRHTCNTSGFGPETPGVTAQLHQGECQDLCLQSKLRGTRTYSAAVAEHEETFKKSVEKLHNVAEKIEEKHGRIVELENLMKRMEEEKLGLLEKQWLLENEISRRMLNPGKNGCVNVQIELCTTQEQITHLQHLMMAQHQSLGTLIQEREELKNRLQEQDDTIENLREKINLLESQNKELKGKVEKVGNKTQKISKGTSVKESMLDTMSPYFMLRNTQNKFLKGTEKT</sequence>